<dbReference type="EMBL" id="CP053452">
    <property type="protein sequence ID" value="QJW98572.1"/>
    <property type="molecule type" value="Genomic_DNA"/>
</dbReference>
<dbReference type="InterPro" id="IPR000917">
    <property type="entry name" value="Sulfatase_N"/>
</dbReference>
<sequence length="586" mass="64364">MRRSRLQLLAVLVVGAVFGYAAADPAVLHPFRSTQAAPPAAAAGGLDGGCCGGADKAALLAVSAHNAKVSAAAQKDGKQPNIVVIMGDDIGIWNIGAYHRGMMGGRTPHLDKLAKEGMLFTDYYAEASCTAGRAAFVTGELPIRTGMTTVGQAGAKTGLPAEACTIATALKDLGYATGQFGKNHLGDRNEFLPTVHGFDEFFGYLYHLDAMEDPAHPGYPQELLDRVGPRNMVHSWATDKDDPTEMPRWGKVGKQKIEDAGTLYPKRMETVDDEIRDLSFKFLDKAKADGKPFFLWLNPTRMHIVTHLSDKYQKVRNSKNGWSIQEAGMAQLDDIVGETMQKLKDLGVDDNTIVVFTTDNGTETFTWPDGGNTPFRGQKGTIYEGGFRAPALVRWPGRVPAGAVENGIMSGLDWFPTLVAAAGNPNIKEELLKGKTIGARTYKNHLDSYNQLDMLTGKGPSKRHEIFYFGESTLGAVRIGDFKYRFIDQPKGWIGGKVQVDAPVLTNLRLDPFERFDYPENGTLNGTQNYFSWFQYEFWRFVFVQEEVAKLAVTALEYPPMQKGASFNLEAVKAKIEDAMKAQRAR</sequence>
<accession>A0A6M5Z048</accession>
<dbReference type="PANTHER" id="PTHR43751:SF2">
    <property type="entry name" value="SULFATASE N-TERMINAL DOMAIN-CONTAINING PROTEIN"/>
    <property type="match status" value="1"/>
</dbReference>
<evidence type="ECO:0000259" key="2">
    <source>
        <dbReference type="Pfam" id="PF00884"/>
    </source>
</evidence>
<dbReference type="EC" id="3.1.6.1" evidence="3"/>
<keyword evidence="1" id="KW-0732">Signal</keyword>
<dbReference type="SUPFAM" id="SSF53649">
    <property type="entry name" value="Alkaline phosphatase-like"/>
    <property type="match status" value="1"/>
</dbReference>
<feature type="signal peptide" evidence="1">
    <location>
        <begin position="1"/>
        <end position="23"/>
    </location>
</feature>
<dbReference type="GO" id="GO:0004065">
    <property type="term" value="F:arylsulfatase activity"/>
    <property type="evidence" value="ECO:0007669"/>
    <property type="project" value="UniProtKB-EC"/>
</dbReference>
<dbReference type="KEGG" id="ftj:FTUN_6167"/>
<dbReference type="CDD" id="cd16142">
    <property type="entry name" value="ARS_like"/>
    <property type="match status" value="1"/>
</dbReference>
<dbReference type="Pfam" id="PF00884">
    <property type="entry name" value="Sulfatase"/>
    <property type="match status" value="1"/>
</dbReference>
<keyword evidence="3" id="KW-0378">Hydrolase</keyword>
<organism evidence="3 4">
    <name type="scientific">Frigoriglobus tundricola</name>
    <dbReference type="NCBI Taxonomy" id="2774151"/>
    <lineage>
        <taxon>Bacteria</taxon>
        <taxon>Pseudomonadati</taxon>
        <taxon>Planctomycetota</taxon>
        <taxon>Planctomycetia</taxon>
        <taxon>Gemmatales</taxon>
        <taxon>Gemmataceae</taxon>
        <taxon>Frigoriglobus</taxon>
    </lineage>
</organism>
<proteinExistence type="predicted"/>
<evidence type="ECO:0000313" key="3">
    <source>
        <dbReference type="EMBL" id="QJW98572.1"/>
    </source>
</evidence>
<dbReference type="InterPro" id="IPR052701">
    <property type="entry name" value="GAG_Ulvan_Degrading_Sulfatases"/>
</dbReference>
<dbReference type="AlphaFoldDB" id="A0A6M5Z048"/>
<gene>
    <name evidence="3" type="ORF">FTUN_6167</name>
</gene>
<evidence type="ECO:0000313" key="4">
    <source>
        <dbReference type="Proteomes" id="UP000503447"/>
    </source>
</evidence>
<evidence type="ECO:0000256" key="1">
    <source>
        <dbReference type="SAM" id="SignalP"/>
    </source>
</evidence>
<dbReference type="Proteomes" id="UP000503447">
    <property type="component" value="Chromosome"/>
</dbReference>
<name>A0A6M5Z048_9BACT</name>
<dbReference type="InterPro" id="IPR017850">
    <property type="entry name" value="Alkaline_phosphatase_core_sf"/>
</dbReference>
<feature type="chain" id="PRO_5026889848" evidence="1">
    <location>
        <begin position="24"/>
        <end position="586"/>
    </location>
</feature>
<reference evidence="4" key="1">
    <citation type="submission" date="2020-05" db="EMBL/GenBank/DDBJ databases">
        <title>Frigoriglobus tundricola gen. nov., sp. nov., a psychrotolerant cellulolytic planctomycete of the family Gemmataceae with two divergent copies of 16S rRNA gene.</title>
        <authorList>
            <person name="Kulichevskaya I.S."/>
            <person name="Ivanova A.A."/>
            <person name="Naumoff D.G."/>
            <person name="Beletsky A.V."/>
            <person name="Rijpstra W.I.C."/>
            <person name="Sinninghe Damste J.S."/>
            <person name="Mardanov A.V."/>
            <person name="Ravin N.V."/>
            <person name="Dedysh S.N."/>
        </authorList>
    </citation>
    <scope>NUCLEOTIDE SEQUENCE [LARGE SCALE GENOMIC DNA]</scope>
    <source>
        <strain evidence="4">PL17</strain>
    </source>
</reference>
<dbReference type="Gene3D" id="3.40.720.10">
    <property type="entry name" value="Alkaline Phosphatase, subunit A"/>
    <property type="match status" value="1"/>
</dbReference>
<dbReference type="PANTHER" id="PTHR43751">
    <property type="entry name" value="SULFATASE"/>
    <property type="match status" value="1"/>
</dbReference>
<protein>
    <submittedName>
        <fullName evidence="3">Arylsulfatase</fullName>
        <ecNumber evidence="3">3.1.6.1</ecNumber>
    </submittedName>
</protein>
<feature type="domain" description="Sulfatase N-terminal" evidence="2">
    <location>
        <begin position="80"/>
        <end position="423"/>
    </location>
</feature>
<dbReference type="Gene3D" id="3.30.1120.10">
    <property type="match status" value="1"/>
</dbReference>
<keyword evidence="4" id="KW-1185">Reference proteome</keyword>